<dbReference type="InterPro" id="IPR035979">
    <property type="entry name" value="RBD_domain_sf"/>
</dbReference>
<dbReference type="InterPro" id="IPR000504">
    <property type="entry name" value="RRM_dom"/>
</dbReference>
<dbReference type="PANTHER" id="PTHR48030:SF3">
    <property type="entry name" value="SPLICING FACTOR 3B SUBUNIT 4"/>
    <property type="match status" value="1"/>
</dbReference>
<feature type="domain" description="RRM" evidence="12">
    <location>
        <begin position="98"/>
        <end position="176"/>
    </location>
</feature>
<keyword evidence="4" id="KW-0747">Spliceosome</keyword>
<accession>F0ZJK2</accession>
<feature type="compositionally biased region" description="Polar residues" evidence="11">
    <location>
        <begin position="256"/>
        <end position="266"/>
    </location>
</feature>
<dbReference type="KEGG" id="dpp:DICPUDRAFT_151707"/>
<evidence type="ECO:0000256" key="6">
    <source>
        <dbReference type="ARBA" id="ARBA00022884"/>
    </source>
</evidence>
<name>F0ZJK2_DICPU</name>
<evidence type="ECO:0000256" key="11">
    <source>
        <dbReference type="SAM" id="MobiDB-lite"/>
    </source>
</evidence>
<comment type="similarity">
    <text evidence="2">Belongs to the SF3B4 family.</text>
</comment>
<feature type="compositionally biased region" description="Pro residues" evidence="11">
    <location>
        <begin position="206"/>
        <end position="235"/>
    </location>
</feature>
<dbReference type="Proteomes" id="UP000001064">
    <property type="component" value="Unassembled WGS sequence"/>
</dbReference>
<dbReference type="InterPro" id="IPR034158">
    <property type="entry name" value="SF3B4_RRM1"/>
</dbReference>
<dbReference type="AlphaFoldDB" id="F0ZJK2"/>
<gene>
    <name evidence="13" type="ORF">DICPUDRAFT_151707</name>
</gene>
<evidence type="ECO:0000256" key="2">
    <source>
        <dbReference type="ARBA" id="ARBA00008363"/>
    </source>
</evidence>
<evidence type="ECO:0000313" key="13">
    <source>
        <dbReference type="EMBL" id="EGC35876.1"/>
    </source>
</evidence>
<dbReference type="PANTHER" id="PTHR48030">
    <property type="entry name" value="SPLICING FACTOR 3B SUBUNIT 4"/>
    <property type="match status" value="1"/>
</dbReference>
<dbReference type="FunFam" id="3.30.70.330:FF:000059">
    <property type="entry name" value="splicing factor 3B subunit 4"/>
    <property type="match status" value="1"/>
</dbReference>
<feature type="region of interest" description="Disordered" evidence="11">
    <location>
        <begin position="194"/>
        <end position="266"/>
    </location>
</feature>
<dbReference type="GO" id="GO:0005686">
    <property type="term" value="C:U2 snRNP"/>
    <property type="evidence" value="ECO:0000318"/>
    <property type="project" value="GO_Central"/>
</dbReference>
<keyword evidence="5" id="KW-0677">Repeat</keyword>
<dbReference type="Pfam" id="PF00076">
    <property type="entry name" value="RRM_1"/>
    <property type="match status" value="2"/>
</dbReference>
<sequence length="266" mass="29613">MASNLPQERNHDACLIVRDLDPMVTESLLMELFIQAAPVVKVFIPKDKLTQQHTGRAYVEFQSSADAEYALKVMKFVRLFNKEIKIKKESTDKIDIGANLFIGNLDTDVDERILFDTFSRFGTILFTPKIMRDENGQSKGFGFISFDSFDASDAAIESLNGQFLCNKPISVSYARKKDSNEKHGSKAERIIAASRSAGGFNQSGAIPPPLTAGGLMPPPPPSFSTQQPPLPPQFSQPPNFNQPSPFPPQQHWGSIPPQQRQNQNFR</sequence>
<keyword evidence="7" id="KW-0508">mRNA splicing</keyword>
<evidence type="ECO:0000256" key="5">
    <source>
        <dbReference type="ARBA" id="ARBA00022737"/>
    </source>
</evidence>
<evidence type="ECO:0000256" key="3">
    <source>
        <dbReference type="ARBA" id="ARBA00022664"/>
    </source>
</evidence>
<keyword evidence="6 10" id="KW-0694">RNA-binding</keyword>
<keyword evidence="3" id="KW-0507">mRNA processing</keyword>
<dbReference type="SUPFAM" id="SSF54928">
    <property type="entry name" value="RNA-binding domain, RBD"/>
    <property type="match status" value="1"/>
</dbReference>
<evidence type="ECO:0000256" key="10">
    <source>
        <dbReference type="PROSITE-ProRule" id="PRU00176"/>
    </source>
</evidence>
<dbReference type="FunCoup" id="F0ZJK2">
    <property type="interactions" value="222"/>
</dbReference>
<evidence type="ECO:0000256" key="9">
    <source>
        <dbReference type="ARBA" id="ARBA00070533"/>
    </source>
</evidence>
<dbReference type="OrthoDB" id="10259687at2759"/>
<dbReference type="OMA" id="IVWELMI"/>
<dbReference type="PROSITE" id="PS50102">
    <property type="entry name" value="RRM"/>
    <property type="match status" value="2"/>
</dbReference>
<evidence type="ECO:0000313" key="14">
    <source>
        <dbReference type="Proteomes" id="UP000001064"/>
    </source>
</evidence>
<dbReference type="InterPro" id="IPR052084">
    <property type="entry name" value="SF3B4_spliceosome_assoc"/>
</dbReference>
<dbReference type="EMBL" id="GL871044">
    <property type="protein sequence ID" value="EGC35876.1"/>
    <property type="molecule type" value="Genomic_DNA"/>
</dbReference>
<keyword evidence="8" id="KW-0539">Nucleus</keyword>
<dbReference type="InterPro" id="IPR012677">
    <property type="entry name" value="Nucleotide-bd_a/b_plait_sf"/>
</dbReference>
<proteinExistence type="inferred from homology"/>
<dbReference type="GeneID" id="10500644"/>
<organism evidence="13 14">
    <name type="scientific">Dictyostelium purpureum</name>
    <name type="common">Slime mold</name>
    <dbReference type="NCBI Taxonomy" id="5786"/>
    <lineage>
        <taxon>Eukaryota</taxon>
        <taxon>Amoebozoa</taxon>
        <taxon>Evosea</taxon>
        <taxon>Eumycetozoa</taxon>
        <taxon>Dictyostelia</taxon>
        <taxon>Dictyosteliales</taxon>
        <taxon>Dictyosteliaceae</taxon>
        <taxon>Dictyostelium</taxon>
    </lineage>
</organism>
<dbReference type="RefSeq" id="XP_003287607.1">
    <property type="nucleotide sequence ID" value="XM_003287559.1"/>
</dbReference>
<dbReference type="CDD" id="cd12334">
    <property type="entry name" value="RRM1_SF3B4"/>
    <property type="match status" value="1"/>
</dbReference>
<evidence type="ECO:0000256" key="4">
    <source>
        <dbReference type="ARBA" id="ARBA00022728"/>
    </source>
</evidence>
<dbReference type="eggNOG" id="KOG0131">
    <property type="taxonomic scope" value="Eukaryota"/>
</dbReference>
<dbReference type="SMART" id="SM00360">
    <property type="entry name" value="RRM"/>
    <property type="match status" value="2"/>
</dbReference>
<keyword evidence="14" id="KW-1185">Reference proteome</keyword>
<dbReference type="Gene3D" id="3.30.70.330">
    <property type="match status" value="2"/>
</dbReference>
<dbReference type="InterPro" id="IPR034159">
    <property type="entry name" value="SF3B4_RRM2"/>
</dbReference>
<evidence type="ECO:0000256" key="8">
    <source>
        <dbReference type="ARBA" id="ARBA00023242"/>
    </source>
</evidence>
<dbReference type="STRING" id="5786.F0ZJK2"/>
<dbReference type="GO" id="GO:0071011">
    <property type="term" value="C:precatalytic spliceosome"/>
    <property type="evidence" value="ECO:0000318"/>
    <property type="project" value="GO_Central"/>
</dbReference>
<comment type="subcellular location">
    <subcellularLocation>
        <location evidence="1">Nucleus</location>
    </subcellularLocation>
</comment>
<feature type="domain" description="RRM" evidence="12">
    <location>
        <begin position="13"/>
        <end position="91"/>
    </location>
</feature>
<dbReference type="FunFam" id="3.30.70.330:FF:000505">
    <property type="entry name" value="Splicing factor 3B subunit 4"/>
    <property type="match status" value="1"/>
</dbReference>
<dbReference type="GO" id="GO:0000398">
    <property type="term" value="P:mRNA splicing, via spliceosome"/>
    <property type="evidence" value="ECO:0000318"/>
    <property type="project" value="GO_Central"/>
</dbReference>
<evidence type="ECO:0000259" key="12">
    <source>
        <dbReference type="PROSITE" id="PS50102"/>
    </source>
</evidence>
<dbReference type="VEuPathDB" id="AmoebaDB:DICPUDRAFT_151707"/>
<protein>
    <recommendedName>
        <fullName evidence="9">Splicing factor 3B subunit 4</fullName>
    </recommendedName>
</protein>
<reference evidence="14" key="1">
    <citation type="journal article" date="2011" name="Genome Biol.">
        <title>Comparative genomics of the social amoebae Dictyostelium discoideum and Dictyostelium purpureum.</title>
        <authorList>
            <consortium name="US DOE Joint Genome Institute (JGI-PGF)"/>
            <person name="Sucgang R."/>
            <person name="Kuo A."/>
            <person name="Tian X."/>
            <person name="Salerno W."/>
            <person name="Parikh A."/>
            <person name="Feasley C.L."/>
            <person name="Dalin E."/>
            <person name="Tu H."/>
            <person name="Huang E."/>
            <person name="Barry K."/>
            <person name="Lindquist E."/>
            <person name="Shapiro H."/>
            <person name="Bruce D."/>
            <person name="Schmutz J."/>
            <person name="Salamov A."/>
            <person name="Fey P."/>
            <person name="Gaudet P."/>
            <person name="Anjard C."/>
            <person name="Babu M.M."/>
            <person name="Basu S."/>
            <person name="Bushmanova Y."/>
            <person name="van der Wel H."/>
            <person name="Katoh-Kurasawa M."/>
            <person name="Dinh C."/>
            <person name="Coutinho P.M."/>
            <person name="Saito T."/>
            <person name="Elias M."/>
            <person name="Schaap P."/>
            <person name="Kay R.R."/>
            <person name="Henrissat B."/>
            <person name="Eichinger L."/>
            <person name="Rivero F."/>
            <person name="Putnam N.H."/>
            <person name="West C.M."/>
            <person name="Loomis W.F."/>
            <person name="Chisholm R.L."/>
            <person name="Shaulsky G."/>
            <person name="Strassmann J.E."/>
            <person name="Queller D.C."/>
            <person name="Kuspa A."/>
            <person name="Grigoriev I.V."/>
        </authorList>
    </citation>
    <scope>NUCLEOTIDE SEQUENCE [LARGE SCALE GENOMIC DNA]</scope>
    <source>
        <strain evidence="14">QSDP1</strain>
    </source>
</reference>
<dbReference type="InParanoid" id="F0ZJK2"/>
<dbReference type="GO" id="GO:0003723">
    <property type="term" value="F:RNA binding"/>
    <property type="evidence" value="ECO:0000318"/>
    <property type="project" value="GO_Central"/>
</dbReference>
<dbReference type="CDD" id="cd12335">
    <property type="entry name" value="RRM2_SF3B4"/>
    <property type="match status" value="1"/>
</dbReference>
<evidence type="ECO:0000256" key="1">
    <source>
        <dbReference type="ARBA" id="ARBA00004123"/>
    </source>
</evidence>
<evidence type="ECO:0000256" key="7">
    <source>
        <dbReference type="ARBA" id="ARBA00023187"/>
    </source>
</evidence>